<gene>
    <name evidence="6" type="ORF">IAA54_07105</name>
</gene>
<dbReference type="Gene3D" id="1.10.10.60">
    <property type="entry name" value="Homeodomain-like"/>
    <property type="match status" value="1"/>
</dbReference>
<keyword evidence="1" id="KW-0805">Transcription regulation</keyword>
<dbReference type="InterPro" id="IPR050204">
    <property type="entry name" value="AraC_XylS_family_regulators"/>
</dbReference>
<dbReference type="GO" id="GO:0043565">
    <property type="term" value="F:sequence-specific DNA binding"/>
    <property type="evidence" value="ECO:0007669"/>
    <property type="project" value="InterPro"/>
</dbReference>
<name>A0A9D1DR43_9FIRM</name>
<evidence type="ECO:0000313" key="6">
    <source>
        <dbReference type="EMBL" id="HIR57421.1"/>
    </source>
</evidence>
<sequence length="265" mass="30778">MFKANYCGYNLSNPDHDVIYRPNGSGDYLFLLFQTPMEILRPRTGQHAQPGACILYPPGLCQHYRAVREFRNSFVHFSADPEMIAPYAVPENTVFYPGNQEEINYILRQIYSEYLTKDLHYERKITALIHLLLIAVSRDLTQASQHRGEDLPLLLLFQNARLQILSHCEEEWSTERMCRLVNLGKSQFFSYYKLFFHSTPKAELLAARLDRAKDLLTNEAMQVQQAAALSGFHSLPHFTKYFKEMCGCTPSEYAEHRTRPDQEKT</sequence>
<keyword evidence="3" id="KW-0010">Activator</keyword>
<comment type="caution">
    <text evidence="6">The sequence shown here is derived from an EMBL/GenBank/DDBJ whole genome shotgun (WGS) entry which is preliminary data.</text>
</comment>
<proteinExistence type="predicted"/>
<dbReference type="PROSITE" id="PS00041">
    <property type="entry name" value="HTH_ARAC_FAMILY_1"/>
    <property type="match status" value="1"/>
</dbReference>
<keyword evidence="2" id="KW-0238">DNA-binding</keyword>
<dbReference type="Proteomes" id="UP000886785">
    <property type="component" value="Unassembled WGS sequence"/>
</dbReference>
<reference evidence="6" key="2">
    <citation type="journal article" date="2021" name="PeerJ">
        <title>Extensive microbial diversity within the chicken gut microbiome revealed by metagenomics and culture.</title>
        <authorList>
            <person name="Gilroy R."/>
            <person name="Ravi A."/>
            <person name="Getino M."/>
            <person name="Pursley I."/>
            <person name="Horton D.L."/>
            <person name="Alikhan N.F."/>
            <person name="Baker D."/>
            <person name="Gharbi K."/>
            <person name="Hall N."/>
            <person name="Watson M."/>
            <person name="Adriaenssens E.M."/>
            <person name="Foster-Nyarko E."/>
            <person name="Jarju S."/>
            <person name="Secka A."/>
            <person name="Antonio M."/>
            <person name="Oren A."/>
            <person name="Chaudhuri R.R."/>
            <person name="La Ragione R."/>
            <person name="Hildebrand F."/>
            <person name="Pallen M.J."/>
        </authorList>
    </citation>
    <scope>NUCLEOTIDE SEQUENCE</scope>
    <source>
        <strain evidence="6">ChiSjej1B19-7085</strain>
    </source>
</reference>
<accession>A0A9D1DR43</accession>
<dbReference type="SMART" id="SM00342">
    <property type="entry name" value="HTH_ARAC"/>
    <property type="match status" value="1"/>
</dbReference>
<evidence type="ECO:0000256" key="2">
    <source>
        <dbReference type="ARBA" id="ARBA00023125"/>
    </source>
</evidence>
<evidence type="ECO:0000256" key="3">
    <source>
        <dbReference type="ARBA" id="ARBA00023159"/>
    </source>
</evidence>
<dbReference type="InterPro" id="IPR018060">
    <property type="entry name" value="HTH_AraC"/>
</dbReference>
<dbReference type="GO" id="GO:0003700">
    <property type="term" value="F:DNA-binding transcription factor activity"/>
    <property type="evidence" value="ECO:0007669"/>
    <property type="project" value="InterPro"/>
</dbReference>
<dbReference type="InterPro" id="IPR018062">
    <property type="entry name" value="HTH_AraC-typ_CS"/>
</dbReference>
<dbReference type="PANTHER" id="PTHR46796">
    <property type="entry name" value="HTH-TYPE TRANSCRIPTIONAL ACTIVATOR RHAS-RELATED"/>
    <property type="match status" value="1"/>
</dbReference>
<dbReference type="PANTHER" id="PTHR46796:SF6">
    <property type="entry name" value="ARAC SUBFAMILY"/>
    <property type="match status" value="1"/>
</dbReference>
<keyword evidence="4" id="KW-0804">Transcription</keyword>
<dbReference type="InterPro" id="IPR037923">
    <property type="entry name" value="HTH-like"/>
</dbReference>
<dbReference type="SUPFAM" id="SSF51215">
    <property type="entry name" value="Regulatory protein AraC"/>
    <property type="match status" value="1"/>
</dbReference>
<feature type="domain" description="HTH araC/xylS-type" evidence="5">
    <location>
        <begin position="158"/>
        <end position="256"/>
    </location>
</feature>
<dbReference type="SUPFAM" id="SSF46689">
    <property type="entry name" value="Homeodomain-like"/>
    <property type="match status" value="1"/>
</dbReference>
<evidence type="ECO:0000313" key="7">
    <source>
        <dbReference type="Proteomes" id="UP000886785"/>
    </source>
</evidence>
<protein>
    <submittedName>
        <fullName evidence="6">Helix-turn-helix transcriptional regulator</fullName>
    </submittedName>
</protein>
<dbReference type="PROSITE" id="PS01124">
    <property type="entry name" value="HTH_ARAC_FAMILY_2"/>
    <property type="match status" value="1"/>
</dbReference>
<evidence type="ECO:0000256" key="1">
    <source>
        <dbReference type="ARBA" id="ARBA00023015"/>
    </source>
</evidence>
<dbReference type="AlphaFoldDB" id="A0A9D1DR43"/>
<organism evidence="6 7">
    <name type="scientific">Candidatus Gallacutalibacter pullicola</name>
    <dbReference type="NCBI Taxonomy" id="2840830"/>
    <lineage>
        <taxon>Bacteria</taxon>
        <taxon>Bacillati</taxon>
        <taxon>Bacillota</taxon>
        <taxon>Clostridia</taxon>
        <taxon>Eubacteriales</taxon>
        <taxon>Candidatus Gallacutalibacter</taxon>
    </lineage>
</organism>
<evidence type="ECO:0000256" key="4">
    <source>
        <dbReference type="ARBA" id="ARBA00023163"/>
    </source>
</evidence>
<dbReference type="Pfam" id="PF12833">
    <property type="entry name" value="HTH_18"/>
    <property type="match status" value="1"/>
</dbReference>
<dbReference type="EMBL" id="DVHF01000082">
    <property type="protein sequence ID" value="HIR57421.1"/>
    <property type="molecule type" value="Genomic_DNA"/>
</dbReference>
<evidence type="ECO:0000259" key="5">
    <source>
        <dbReference type="PROSITE" id="PS01124"/>
    </source>
</evidence>
<reference evidence="6" key="1">
    <citation type="submission" date="2020-10" db="EMBL/GenBank/DDBJ databases">
        <authorList>
            <person name="Gilroy R."/>
        </authorList>
    </citation>
    <scope>NUCLEOTIDE SEQUENCE</scope>
    <source>
        <strain evidence="6">ChiSjej1B19-7085</strain>
    </source>
</reference>
<dbReference type="InterPro" id="IPR009057">
    <property type="entry name" value="Homeodomain-like_sf"/>
</dbReference>